<protein>
    <submittedName>
        <fullName evidence="1">Ubiquinol-cytochrome c reductase core subunit 1</fullName>
    </submittedName>
</protein>
<evidence type="ECO:0000313" key="2">
    <source>
        <dbReference type="Proteomes" id="UP001281147"/>
    </source>
</evidence>
<proteinExistence type="predicted"/>
<evidence type="ECO:0000313" key="1">
    <source>
        <dbReference type="EMBL" id="KAK3719732.1"/>
    </source>
</evidence>
<name>A0ACC3NMX9_9PEZI</name>
<dbReference type="Proteomes" id="UP001281147">
    <property type="component" value="Unassembled WGS sequence"/>
</dbReference>
<gene>
    <name evidence="1" type="primary">QCR2_1</name>
    <name evidence="1" type="ORF">LTR37_004269</name>
</gene>
<reference evidence="1" key="1">
    <citation type="submission" date="2023-07" db="EMBL/GenBank/DDBJ databases">
        <title>Black Yeasts Isolated from many extreme environments.</title>
        <authorList>
            <person name="Coleine C."/>
            <person name="Stajich J.E."/>
            <person name="Selbmann L."/>
        </authorList>
    </citation>
    <scope>NUCLEOTIDE SEQUENCE</scope>
    <source>
        <strain evidence="1">CCFEE 5714</strain>
    </source>
</reference>
<keyword evidence="2" id="KW-1185">Reference proteome</keyword>
<sequence>MLSRAAIGRQAHGAARRSWQQQTRGLAEPASGSFQYQTGEANGVKFASRDIPGPVASLAIVAKAGTRFEPIPGLAEGLDRIAFKNTERRTTLRIQRESELLGSVLQSYHSRENVVVGAKFFQDDLPYFVELLAEVATMTKYQPHIFHEEIYPMMSLHQKSYLANTTEMAINSAHGLAFHRGLGVPLFPASSTPMKKYLDADSLSEYAASAYSQPNFALVANGVDNGELSKWVGEMFTDVPAQPAYQIKTEQSKYYGGEERIAHASGNSLVIAFPGSSSPTGPFYKPEVAVLAALLGGQSSIKWSPGFSLLANATQSAPHMFIDTKSSIYSDAGLLTITMAGSASDIKNNAGKVVEALKSVAQGVDKETFTKAKALAKFKELQYGQETQAAIELTGAGLVHGGKAYQIDEVAKSVDGVTAEKVQQIAKEALENKASVSAVGDLYMLPYAEEIGLKV</sequence>
<dbReference type="EMBL" id="JAUTXU010000025">
    <property type="protein sequence ID" value="KAK3719732.1"/>
    <property type="molecule type" value="Genomic_DNA"/>
</dbReference>
<organism evidence="1 2">
    <name type="scientific">Vermiconidia calcicola</name>
    <dbReference type="NCBI Taxonomy" id="1690605"/>
    <lineage>
        <taxon>Eukaryota</taxon>
        <taxon>Fungi</taxon>
        <taxon>Dikarya</taxon>
        <taxon>Ascomycota</taxon>
        <taxon>Pezizomycotina</taxon>
        <taxon>Dothideomycetes</taxon>
        <taxon>Dothideomycetidae</taxon>
        <taxon>Mycosphaerellales</taxon>
        <taxon>Extremaceae</taxon>
        <taxon>Vermiconidia</taxon>
    </lineage>
</organism>
<accession>A0ACC3NMX9</accession>
<comment type="caution">
    <text evidence="1">The sequence shown here is derived from an EMBL/GenBank/DDBJ whole genome shotgun (WGS) entry which is preliminary data.</text>
</comment>